<dbReference type="GO" id="GO:0006406">
    <property type="term" value="P:mRNA export from nucleus"/>
    <property type="evidence" value="ECO:0007669"/>
    <property type="project" value="UniProtKB-UniRule"/>
</dbReference>
<comment type="subunit">
    <text evidence="11">Component of the nuclear pore complex (NPC)-associated TREX-2 complex (transcription and export complex 2). Component of the SAGA transcription coactivator-HAT complex. Within the SAGA complex, participates to a subcomplex of SAGA called the DUB module (deubiquitination module).</text>
</comment>
<dbReference type="GO" id="GO:0005654">
    <property type="term" value="C:nucleoplasm"/>
    <property type="evidence" value="ECO:0007669"/>
    <property type="project" value="UniProtKB-SubCell"/>
</dbReference>
<dbReference type="GO" id="GO:0070390">
    <property type="term" value="C:transcription export complex 2"/>
    <property type="evidence" value="ECO:0007669"/>
    <property type="project" value="UniProtKB-UniRule"/>
</dbReference>
<dbReference type="OrthoDB" id="6221744at2759"/>
<organism evidence="13 14">
    <name type="scientific">Oryza meyeriana var. granulata</name>
    <dbReference type="NCBI Taxonomy" id="110450"/>
    <lineage>
        <taxon>Eukaryota</taxon>
        <taxon>Viridiplantae</taxon>
        <taxon>Streptophyta</taxon>
        <taxon>Embryophyta</taxon>
        <taxon>Tracheophyta</taxon>
        <taxon>Spermatophyta</taxon>
        <taxon>Magnoliopsida</taxon>
        <taxon>Liliopsida</taxon>
        <taxon>Poales</taxon>
        <taxon>Poaceae</taxon>
        <taxon>BOP clade</taxon>
        <taxon>Oryzoideae</taxon>
        <taxon>Oryzeae</taxon>
        <taxon>Oryzinae</taxon>
        <taxon>Oryza</taxon>
        <taxon>Oryza meyeriana</taxon>
    </lineage>
</organism>
<evidence type="ECO:0000256" key="7">
    <source>
        <dbReference type="ARBA" id="ARBA00023015"/>
    </source>
</evidence>
<evidence type="ECO:0000256" key="4">
    <source>
        <dbReference type="ARBA" id="ARBA00022853"/>
    </source>
</evidence>
<feature type="compositionally biased region" description="Basic residues" evidence="12">
    <location>
        <begin position="8"/>
        <end position="25"/>
    </location>
</feature>
<dbReference type="AlphaFoldDB" id="A0A6G1ET44"/>
<evidence type="ECO:0000256" key="8">
    <source>
        <dbReference type="ARBA" id="ARBA00023159"/>
    </source>
</evidence>
<dbReference type="GO" id="GO:0000124">
    <property type="term" value="C:SAGA complex"/>
    <property type="evidence" value="ECO:0007669"/>
    <property type="project" value="UniProtKB-UniRule"/>
</dbReference>
<comment type="function">
    <text evidence="11">Involved in mRNA export coupled transcription activation by association with both the TREX-2 and the SAGA complexes. The transcription regulatory histone acetylation (HAT) complex SAGA is a multiprotein complex that activates transcription by remodeling chromatin and mediating histone acetylation and deubiquitination. Within the SAGA complex, participates to a subcomplex that specifically deubiquitinates histones. The SAGA complex is recruited to specific gene promoters by activators, where it is required for transcription. The TREX-2 complex functions in docking export-competent ribonucleoprotein particles (mRNPs) to the nuclear entrance of the nuclear pore complex (nuclear basket). TREX-2 participates in mRNA export and accurate chromatin positioning in the nucleus by tethering genes to the nuclear periphery.</text>
</comment>
<proteinExistence type="inferred from homology"/>
<evidence type="ECO:0000256" key="1">
    <source>
        <dbReference type="ARBA" id="ARBA00004642"/>
    </source>
</evidence>
<reference evidence="13 14" key="1">
    <citation type="submission" date="2019-11" db="EMBL/GenBank/DDBJ databases">
        <title>Whole genome sequence of Oryza granulata.</title>
        <authorList>
            <person name="Li W."/>
        </authorList>
    </citation>
    <scope>NUCLEOTIDE SEQUENCE [LARGE SCALE GENOMIC DNA]</scope>
    <source>
        <strain evidence="14">cv. Menghai</strain>
        <tissue evidence="13">Leaf</tissue>
    </source>
</reference>
<comment type="similarity">
    <text evidence="11">Belongs to the ENY2 family.</text>
</comment>
<dbReference type="Gene3D" id="1.10.246.140">
    <property type="match status" value="1"/>
</dbReference>
<evidence type="ECO:0000256" key="11">
    <source>
        <dbReference type="HAMAP-Rule" id="MF_03046"/>
    </source>
</evidence>
<keyword evidence="2 11" id="KW-0813">Transport</keyword>
<feature type="compositionally biased region" description="Basic and acidic residues" evidence="12">
    <location>
        <begin position="26"/>
        <end position="40"/>
    </location>
</feature>
<dbReference type="FunFam" id="1.10.246.140:FF:000001">
    <property type="entry name" value="Transcription and mRNA export factor ENY2"/>
    <property type="match status" value="1"/>
</dbReference>
<keyword evidence="8 11" id="KW-0010">Activator</keyword>
<keyword evidence="9 11" id="KW-0804">Transcription</keyword>
<dbReference type="InterPro" id="IPR038212">
    <property type="entry name" value="TF_EnY2_sf"/>
</dbReference>
<keyword evidence="5 11" id="KW-0653">Protein transport</keyword>
<comment type="caution">
    <text evidence="13">The sequence shown here is derived from an EMBL/GenBank/DDBJ whole genome shotgun (WGS) entry which is preliminary data.</text>
</comment>
<dbReference type="GO" id="GO:0005643">
    <property type="term" value="C:nuclear pore"/>
    <property type="evidence" value="ECO:0007669"/>
    <property type="project" value="UniProtKB-UniRule"/>
</dbReference>
<evidence type="ECO:0000256" key="5">
    <source>
        <dbReference type="ARBA" id="ARBA00022927"/>
    </source>
</evidence>
<comment type="subcellular location">
    <subcellularLocation>
        <location evidence="1 11">Nucleus</location>
        <location evidence="1 11">Nucleoplasm</location>
    </subcellularLocation>
</comment>
<protein>
    <recommendedName>
        <fullName evidence="11">Transcription and mRNA export factor ENY2</fullName>
    </recommendedName>
    <alternativeName>
        <fullName evidence="11">Enhancer of yellow 2 transcription factor homolog</fullName>
    </alternativeName>
</protein>
<keyword evidence="3 11" id="KW-0509">mRNA transport</keyword>
<dbReference type="InterPro" id="IPR018783">
    <property type="entry name" value="TF_ENY2"/>
</dbReference>
<evidence type="ECO:0000256" key="12">
    <source>
        <dbReference type="SAM" id="MobiDB-lite"/>
    </source>
</evidence>
<name>A0A6G1ET44_9ORYZ</name>
<keyword evidence="7 11" id="KW-0805">Transcription regulation</keyword>
<keyword evidence="4 11" id="KW-0156">Chromatin regulator</keyword>
<dbReference type="HAMAP" id="MF_03046">
    <property type="entry name" value="ENY2_Sus1"/>
    <property type="match status" value="1"/>
</dbReference>
<dbReference type="EMBL" id="SPHZ02000003">
    <property type="protein sequence ID" value="KAF0927769.1"/>
    <property type="molecule type" value="Genomic_DNA"/>
</dbReference>
<evidence type="ECO:0000256" key="9">
    <source>
        <dbReference type="ARBA" id="ARBA00023163"/>
    </source>
</evidence>
<dbReference type="GO" id="GO:0015031">
    <property type="term" value="P:protein transport"/>
    <property type="evidence" value="ECO:0007669"/>
    <property type="project" value="UniProtKB-KW"/>
</dbReference>
<gene>
    <name evidence="13" type="ORF">E2562_036196</name>
</gene>
<evidence type="ECO:0000313" key="14">
    <source>
        <dbReference type="Proteomes" id="UP000479710"/>
    </source>
</evidence>
<keyword evidence="10 11" id="KW-0539">Nucleus</keyword>
<accession>A0A6G1ET44</accession>
<feature type="region of interest" description="Disordered" evidence="12">
    <location>
        <begin position="1"/>
        <end position="66"/>
    </location>
</feature>
<evidence type="ECO:0000256" key="6">
    <source>
        <dbReference type="ARBA" id="ARBA00023010"/>
    </source>
</evidence>
<dbReference type="GO" id="GO:0071819">
    <property type="term" value="C:DUBm complex"/>
    <property type="evidence" value="ECO:0007669"/>
    <property type="project" value="UniProtKB-UniRule"/>
</dbReference>
<dbReference type="PANTHER" id="PTHR12514">
    <property type="entry name" value="ENHANCER OF YELLOW 2 TRANSCRIPTION FACTOR"/>
    <property type="match status" value="1"/>
</dbReference>
<dbReference type="Pfam" id="PF10163">
    <property type="entry name" value="EnY2"/>
    <property type="match status" value="1"/>
</dbReference>
<dbReference type="GO" id="GO:0006368">
    <property type="term" value="P:transcription elongation by RNA polymerase II"/>
    <property type="evidence" value="ECO:0007669"/>
    <property type="project" value="UniProtKB-UniRule"/>
</dbReference>
<dbReference type="GO" id="GO:0006325">
    <property type="term" value="P:chromatin organization"/>
    <property type="evidence" value="ECO:0007669"/>
    <property type="project" value="UniProtKB-KW"/>
</dbReference>
<evidence type="ECO:0000313" key="13">
    <source>
        <dbReference type="EMBL" id="KAF0927769.1"/>
    </source>
</evidence>
<keyword evidence="14" id="KW-1185">Reference proteome</keyword>
<keyword evidence="6 11" id="KW-0811">Translocation</keyword>
<dbReference type="Proteomes" id="UP000479710">
    <property type="component" value="Unassembled WGS sequence"/>
</dbReference>
<dbReference type="GO" id="GO:0003713">
    <property type="term" value="F:transcription coactivator activity"/>
    <property type="evidence" value="ECO:0007669"/>
    <property type="project" value="UniProtKB-UniRule"/>
</dbReference>
<sequence>MPGLIKPKQSRALKSARPKRRRKKVSHETKQEASKQEGEKSNPSMRASINRPPTPNQEEEPQKELSLREIINVKAVDSPAAGDVQSPKKRLVESGEKEKLMELLRERLVECGWRDEMKALCRAYARKKGRNNVTVDDLIHVITPKGRASVPDSVKAELLQRIRSFLMSSSLR</sequence>
<evidence type="ECO:0000256" key="10">
    <source>
        <dbReference type="ARBA" id="ARBA00023242"/>
    </source>
</evidence>
<evidence type="ECO:0000256" key="2">
    <source>
        <dbReference type="ARBA" id="ARBA00022448"/>
    </source>
</evidence>
<evidence type="ECO:0000256" key="3">
    <source>
        <dbReference type="ARBA" id="ARBA00022816"/>
    </source>
</evidence>